<dbReference type="AlphaFoldDB" id="A0A139AM83"/>
<protein>
    <submittedName>
        <fullName evidence="1">Uncharacterized protein</fullName>
    </submittedName>
</protein>
<dbReference type="PROSITE" id="PS51257">
    <property type="entry name" value="PROKAR_LIPOPROTEIN"/>
    <property type="match status" value="1"/>
</dbReference>
<organism evidence="1 2">
    <name type="scientific">Gonapodya prolifera (strain JEL478)</name>
    <name type="common">Monoblepharis prolifera</name>
    <dbReference type="NCBI Taxonomy" id="1344416"/>
    <lineage>
        <taxon>Eukaryota</taxon>
        <taxon>Fungi</taxon>
        <taxon>Fungi incertae sedis</taxon>
        <taxon>Chytridiomycota</taxon>
        <taxon>Chytridiomycota incertae sedis</taxon>
        <taxon>Monoblepharidomycetes</taxon>
        <taxon>Monoblepharidales</taxon>
        <taxon>Gonapodyaceae</taxon>
        <taxon>Gonapodya</taxon>
    </lineage>
</organism>
<name>A0A139AM83_GONPJ</name>
<proteinExistence type="predicted"/>
<dbReference type="Proteomes" id="UP000070544">
    <property type="component" value="Unassembled WGS sequence"/>
</dbReference>
<reference evidence="1 2" key="1">
    <citation type="journal article" date="2015" name="Genome Biol. Evol.">
        <title>Phylogenomic analyses indicate that early fungi evolved digesting cell walls of algal ancestors of land plants.</title>
        <authorList>
            <person name="Chang Y."/>
            <person name="Wang S."/>
            <person name="Sekimoto S."/>
            <person name="Aerts A.L."/>
            <person name="Choi C."/>
            <person name="Clum A."/>
            <person name="LaButti K.M."/>
            <person name="Lindquist E.A."/>
            <person name="Yee Ngan C."/>
            <person name="Ohm R.A."/>
            <person name="Salamov A.A."/>
            <person name="Grigoriev I.V."/>
            <person name="Spatafora J.W."/>
            <person name="Berbee M.L."/>
        </authorList>
    </citation>
    <scope>NUCLEOTIDE SEQUENCE [LARGE SCALE GENOMIC DNA]</scope>
    <source>
        <strain evidence="1 2">JEL478</strain>
    </source>
</reference>
<evidence type="ECO:0000313" key="2">
    <source>
        <dbReference type="Proteomes" id="UP000070544"/>
    </source>
</evidence>
<dbReference type="EMBL" id="KQ965744">
    <property type="protein sequence ID" value="KXS17872.1"/>
    <property type="molecule type" value="Genomic_DNA"/>
</dbReference>
<sequence length="62" mass="7134">MEKGLSRFWLISTVLGTSACSRPFQIIKRPTSLRVWPHNPKDSGYGSGFPLQRTRWGFLRPD</sequence>
<evidence type="ECO:0000313" key="1">
    <source>
        <dbReference type="EMBL" id="KXS17872.1"/>
    </source>
</evidence>
<accession>A0A139AM83</accession>
<gene>
    <name evidence="1" type="ORF">M427DRAFT_133045</name>
</gene>
<keyword evidence="2" id="KW-1185">Reference proteome</keyword>